<accession>A0A934I249</accession>
<dbReference type="EMBL" id="JAEEGB010000029">
    <property type="protein sequence ID" value="MBI6874645.1"/>
    <property type="molecule type" value="Genomic_DNA"/>
</dbReference>
<comment type="caution">
    <text evidence="1">The sequence shown here is derived from an EMBL/GenBank/DDBJ whole genome shotgun (WGS) entry which is preliminary data.</text>
</comment>
<gene>
    <name evidence="1" type="ORF">I6U51_18410</name>
</gene>
<protein>
    <submittedName>
        <fullName evidence="1">Uncharacterized protein</fullName>
    </submittedName>
</protein>
<proteinExistence type="predicted"/>
<dbReference type="RefSeq" id="WP_211144030.1">
    <property type="nucleotide sequence ID" value="NZ_JAEEGB010000029.1"/>
</dbReference>
<dbReference type="Proteomes" id="UP000622687">
    <property type="component" value="Unassembled WGS sequence"/>
</dbReference>
<name>A0A934I249_9CLOT</name>
<evidence type="ECO:0000313" key="1">
    <source>
        <dbReference type="EMBL" id="MBI6874645.1"/>
    </source>
</evidence>
<sequence>MNINEINLISSSTCIDSCNGICRRVLKDIENNFNNSEMLLDAYIIDLNQGGRDYSSIIQLGLLLKQLDDKYKQLK</sequence>
<dbReference type="AlphaFoldDB" id="A0A934I249"/>
<reference evidence="1" key="1">
    <citation type="submission" date="2020-12" db="EMBL/GenBank/DDBJ databases">
        <title>Clostridium thailandense sp. nov., a novel acetogenic bacterium isolated from peat land soil in Thailand.</title>
        <authorList>
            <person name="Chaikitkaew S."/>
            <person name="Birkeland N.K."/>
        </authorList>
    </citation>
    <scope>NUCLEOTIDE SEQUENCE</scope>
    <source>
        <strain evidence="1">DSM 17425</strain>
    </source>
</reference>
<organism evidence="1 2">
    <name type="scientific">Clostridium aciditolerans</name>
    <dbReference type="NCBI Taxonomy" id="339861"/>
    <lineage>
        <taxon>Bacteria</taxon>
        <taxon>Bacillati</taxon>
        <taxon>Bacillota</taxon>
        <taxon>Clostridia</taxon>
        <taxon>Eubacteriales</taxon>
        <taxon>Clostridiaceae</taxon>
        <taxon>Clostridium</taxon>
    </lineage>
</organism>
<keyword evidence="2" id="KW-1185">Reference proteome</keyword>
<evidence type="ECO:0000313" key="2">
    <source>
        <dbReference type="Proteomes" id="UP000622687"/>
    </source>
</evidence>